<feature type="region of interest" description="Disordered" evidence="1">
    <location>
        <begin position="186"/>
        <end position="211"/>
    </location>
</feature>
<keyword evidence="3" id="KW-1185">Reference proteome</keyword>
<evidence type="ECO:0000256" key="1">
    <source>
        <dbReference type="SAM" id="MobiDB-lite"/>
    </source>
</evidence>
<dbReference type="AlphaFoldDB" id="A0A6A4GTE9"/>
<gene>
    <name evidence="2" type="ORF">BT96DRAFT_947596</name>
</gene>
<accession>A0A6A4GTE9</accession>
<dbReference type="OrthoDB" id="3053737at2759"/>
<proteinExistence type="predicted"/>
<dbReference type="EMBL" id="ML769742">
    <property type="protein sequence ID" value="KAE9388465.1"/>
    <property type="molecule type" value="Genomic_DNA"/>
</dbReference>
<organism evidence="2 3">
    <name type="scientific">Gymnopus androsaceus JB14</name>
    <dbReference type="NCBI Taxonomy" id="1447944"/>
    <lineage>
        <taxon>Eukaryota</taxon>
        <taxon>Fungi</taxon>
        <taxon>Dikarya</taxon>
        <taxon>Basidiomycota</taxon>
        <taxon>Agaricomycotina</taxon>
        <taxon>Agaricomycetes</taxon>
        <taxon>Agaricomycetidae</taxon>
        <taxon>Agaricales</taxon>
        <taxon>Marasmiineae</taxon>
        <taxon>Omphalotaceae</taxon>
        <taxon>Gymnopus</taxon>
    </lineage>
</organism>
<evidence type="ECO:0000313" key="2">
    <source>
        <dbReference type="EMBL" id="KAE9388465.1"/>
    </source>
</evidence>
<evidence type="ECO:0000313" key="3">
    <source>
        <dbReference type="Proteomes" id="UP000799118"/>
    </source>
</evidence>
<sequence length="318" mass="36087">MQLQKEHKHFMCLITPRLASEPFAEAKNKKLFLPSDFALAEHSELCLEALASKQVNILDVALGEVVTLLQTVVKTISAAFERKIKHAKGQEQNTCSLDEAKWPTLEKEDTYQKSMEKQRRPGDPTNIEGNLWSLTSAGLVAKLNKHGKVFGDNLADVMEKEDNDDEIKDPTFKGDGHYLAQVISKLQQPPPKKAAPVQELEPDTKEESVRDNGNGWIWVTQSQNNMSKEEVGKWLNKCDSIQDAWGHLADNFSTSPGHVAYAKEHSNKYETLRMDAVMKYTHGSIPFLRKRPNEVTLSDQLLVWRSKENKHFIVILHF</sequence>
<protein>
    <submittedName>
        <fullName evidence="2">Uncharacterized protein</fullName>
    </submittedName>
</protein>
<name>A0A6A4GTE9_9AGAR</name>
<dbReference type="Proteomes" id="UP000799118">
    <property type="component" value="Unassembled WGS sequence"/>
</dbReference>
<reference evidence="2" key="1">
    <citation type="journal article" date="2019" name="Environ. Microbiol.">
        <title>Fungal ecological strategies reflected in gene transcription - a case study of two litter decomposers.</title>
        <authorList>
            <person name="Barbi F."/>
            <person name="Kohler A."/>
            <person name="Barry K."/>
            <person name="Baskaran P."/>
            <person name="Daum C."/>
            <person name="Fauchery L."/>
            <person name="Ihrmark K."/>
            <person name="Kuo A."/>
            <person name="LaButti K."/>
            <person name="Lipzen A."/>
            <person name="Morin E."/>
            <person name="Grigoriev I.V."/>
            <person name="Henrissat B."/>
            <person name="Lindahl B."/>
            <person name="Martin F."/>
        </authorList>
    </citation>
    <scope>NUCLEOTIDE SEQUENCE</scope>
    <source>
        <strain evidence="2">JB14</strain>
    </source>
</reference>